<keyword evidence="4 9" id="KW-0547">Nucleotide-binding</keyword>
<accession>A0A1G2T0F0</accession>
<feature type="binding site" evidence="9">
    <location>
        <position position="48"/>
    </location>
    <ligand>
        <name>ATP</name>
        <dbReference type="ChEBI" id="CHEBI:30616"/>
    </ligand>
</feature>
<dbReference type="GO" id="GO:0103016">
    <property type="term" value="F:tRNA-uridine 2-sulfurtransferase activity"/>
    <property type="evidence" value="ECO:0007669"/>
    <property type="project" value="UniProtKB-EC"/>
</dbReference>
<evidence type="ECO:0000256" key="3">
    <source>
        <dbReference type="ARBA" id="ARBA00022694"/>
    </source>
</evidence>
<evidence type="ECO:0000313" key="13">
    <source>
        <dbReference type="Proteomes" id="UP000177746"/>
    </source>
</evidence>
<evidence type="ECO:0000259" key="10">
    <source>
        <dbReference type="Pfam" id="PF20258"/>
    </source>
</evidence>
<keyword evidence="1 9" id="KW-0820">tRNA-binding</keyword>
<evidence type="ECO:0000256" key="1">
    <source>
        <dbReference type="ARBA" id="ARBA00022555"/>
    </source>
</evidence>
<reference evidence="12 13" key="1">
    <citation type="journal article" date="2016" name="Nat. Commun.">
        <title>Thousands of microbial genomes shed light on interconnected biogeochemical processes in an aquifer system.</title>
        <authorList>
            <person name="Anantharaman K."/>
            <person name="Brown C.T."/>
            <person name="Hug L.A."/>
            <person name="Sharon I."/>
            <person name="Castelle C.J."/>
            <person name="Probst A.J."/>
            <person name="Thomas B.C."/>
            <person name="Singh A."/>
            <person name="Wilkins M.J."/>
            <person name="Karaoz U."/>
            <person name="Brodie E.L."/>
            <person name="Williams K.H."/>
            <person name="Hubbard S.S."/>
            <person name="Banfield J.F."/>
        </authorList>
    </citation>
    <scope>NUCLEOTIDE SEQUENCE [LARGE SCALE GENOMIC DNA]</scope>
</reference>
<evidence type="ECO:0000256" key="2">
    <source>
        <dbReference type="ARBA" id="ARBA00022679"/>
    </source>
</evidence>
<dbReference type="Gene3D" id="3.40.50.620">
    <property type="entry name" value="HUPs"/>
    <property type="match status" value="1"/>
</dbReference>
<comment type="subcellular location">
    <subcellularLocation>
        <location evidence="9">Cytoplasm</location>
    </subcellularLocation>
</comment>
<dbReference type="Pfam" id="PF20258">
    <property type="entry name" value="tRNA_Me_trans_C"/>
    <property type="match status" value="1"/>
</dbReference>
<feature type="site" description="Interaction with tRNA" evidence="9">
    <location>
        <position position="344"/>
    </location>
</feature>
<proteinExistence type="inferred from homology"/>
<dbReference type="EC" id="2.8.1.13" evidence="9"/>
<feature type="domain" description="tRNA-specific 2-thiouridylase MnmA-like C-terminal" evidence="10">
    <location>
        <begin position="289"/>
        <end position="359"/>
    </location>
</feature>
<dbReference type="GO" id="GO:0005524">
    <property type="term" value="F:ATP binding"/>
    <property type="evidence" value="ECO:0007669"/>
    <property type="project" value="UniProtKB-KW"/>
</dbReference>
<dbReference type="GO" id="GO:0000049">
    <property type="term" value="F:tRNA binding"/>
    <property type="evidence" value="ECO:0007669"/>
    <property type="project" value="UniProtKB-KW"/>
</dbReference>
<dbReference type="Gene3D" id="2.40.30.10">
    <property type="entry name" value="Translation factors"/>
    <property type="match status" value="1"/>
</dbReference>
<dbReference type="GO" id="GO:0002143">
    <property type="term" value="P:tRNA wobble position uridine thiolation"/>
    <property type="evidence" value="ECO:0007669"/>
    <property type="project" value="TreeGrafter"/>
</dbReference>
<gene>
    <name evidence="9" type="primary">mnmA</name>
    <name evidence="12" type="ORF">A2665_00680</name>
</gene>
<evidence type="ECO:0000256" key="7">
    <source>
        <dbReference type="ARBA" id="ARBA00023157"/>
    </source>
</evidence>
<evidence type="ECO:0000259" key="11">
    <source>
        <dbReference type="Pfam" id="PF20259"/>
    </source>
</evidence>
<feature type="domain" description="tRNA-specific 2-thiouridylase MnmA-like central" evidence="11">
    <location>
        <begin position="212"/>
        <end position="277"/>
    </location>
</feature>
<keyword evidence="6 9" id="KW-0694">RNA-binding</keyword>
<dbReference type="Pfam" id="PF03054">
    <property type="entry name" value="tRNA_Me_trans"/>
    <property type="match status" value="1"/>
</dbReference>
<feature type="region of interest" description="Interaction with target base in tRNA" evidence="9">
    <location>
        <begin position="106"/>
        <end position="108"/>
    </location>
</feature>
<dbReference type="EMBL" id="MHVI01000029">
    <property type="protein sequence ID" value="OHA90777.1"/>
    <property type="molecule type" value="Genomic_DNA"/>
</dbReference>
<protein>
    <recommendedName>
        <fullName evidence="9">tRNA-specific 2-thiouridylase MnmA</fullName>
        <ecNumber evidence="9">2.8.1.13</ecNumber>
    </recommendedName>
</protein>
<feature type="region of interest" description="Interaction with tRNA" evidence="9">
    <location>
        <begin position="312"/>
        <end position="313"/>
    </location>
</feature>
<comment type="function">
    <text evidence="9">Catalyzes the 2-thiolation of uridine at the wobble position (U34) of tRNA, leading to the formation of s(2)U34.</text>
</comment>
<feature type="site" description="Interaction with tRNA" evidence="9">
    <location>
        <position position="136"/>
    </location>
</feature>
<feature type="binding site" evidence="9">
    <location>
        <begin position="22"/>
        <end position="29"/>
    </location>
    <ligand>
        <name>ATP</name>
        <dbReference type="ChEBI" id="CHEBI:30616"/>
    </ligand>
</feature>
<feature type="active site" description="Nucleophile" evidence="9">
    <location>
        <position position="111"/>
    </location>
</feature>
<name>A0A1G2T0F0_9BACT</name>
<dbReference type="GO" id="GO:0005737">
    <property type="term" value="C:cytoplasm"/>
    <property type="evidence" value="ECO:0007669"/>
    <property type="project" value="UniProtKB-SubCell"/>
</dbReference>
<feature type="binding site" evidence="9">
    <location>
        <position position="135"/>
    </location>
    <ligand>
        <name>ATP</name>
        <dbReference type="ChEBI" id="CHEBI:30616"/>
    </ligand>
</feature>
<dbReference type="InterPro" id="IPR023382">
    <property type="entry name" value="MnmA-like_central_sf"/>
</dbReference>
<dbReference type="InterPro" id="IPR046884">
    <property type="entry name" value="MnmA-like_central"/>
</dbReference>
<feature type="region of interest" description="Interaction with tRNA" evidence="9">
    <location>
        <begin position="153"/>
        <end position="155"/>
    </location>
</feature>
<dbReference type="Pfam" id="PF20259">
    <property type="entry name" value="tRNA_Me_trans_M"/>
    <property type="match status" value="1"/>
</dbReference>
<evidence type="ECO:0000313" key="12">
    <source>
        <dbReference type="EMBL" id="OHA90777.1"/>
    </source>
</evidence>
<dbReference type="Gene3D" id="2.30.30.280">
    <property type="entry name" value="Adenine nucleotide alpha hydrolases-like domains"/>
    <property type="match status" value="1"/>
</dbReference>
<dbReference type="CDD" id="cd01998">
    <property type="entry name" value="MnmA_TRMU-like"/>
    <property type="match status" value="1"/>
</dbReference>
<dbReference type="HAMAP" id="MF_00144">
    <property type="entry name" value="tRNA_thiouridyl_MnmA"/>
    <property type="match status" value="1"/>
</dbReference>
<keyword evidence="2 9" id="KW-0808">Transferase</keyword>
<dbReference type="PANTHER" id="PTHR11933:SF5">
    <property type="entry name" value="MITOCHONDRIAL TRNA-SPECIFIC 2-THIOURIDYLASE 1"/>
    <property type="match status" value="1"/>
</dbReference>
<dbReference type="InterPro" id="IPR004506">
    <property type="entry name" value="MnmA-like"/>
</dbReference>
<dbReference type="AlphaFoldDB" id="A0A1G2T0F0"/>
<dbReference type="NCBIfam" id="NF001138">
    <property type="entry name" value="PRK00143.1"/>
    <property type="match status" value="1"/>
</dbReference>
<comment type="caution">
    <text evidence="12">The sequence shown here is derived from an EMBL/GenBank/DDBJ whole genome shotgun (WGS) entry which is preliminary data.</text>
</comment>
<evidence type="ECO:0000256" key="8">
    <source>
        <dbReference type="ARBA" id="ARBA00051542"/>
    </source>
</evidence>
<dbReference type="NCBIfam" id="TIGR00420">
    <property type="entry name" value="trmU"/>
    <property type="match status" value="1"/>
</dbReference>
<evidence type="ECO:0000256" key="4">
    <source>
        <dbReference type="ARBA" id="ARBA00022741"/>
    </source>
</evidence>
<feature type="active site" description="Cysteine persulfide intermediate" evidence="9">
    <location>
        <position position="203"/>
    </location>
</feature>
<evidence type="ECO:0000256" key="5">
    <source>
        <dbReference type="ARBA" id="ARBA00022840"/>
    </source>
</evidence>
<evidence type="ECO:0000256" key="9">
    <source>
        <dbReference type="HAMAP-Rule" id="MF_00144"/>
    </source>
</evidence>
<keyword evidence="5 9" id="KW-0067">ATP-binding</keyword>
<keyword evidence="9" id="KW-0963">Cytoplasm</keyword>
<dbReference type="InterPro" id="IPR014729">
    <property type="entry name" value="Rossmann-like_a/b/a_fold"/>
</dbReference>
<keyword evidence="3 9" id="KW-0819">tRNA processing</keyword>
<dbReference type="PANTHER" id="PTHR11933">
    <property type="entry name" value="TRNA 5-METHYLAMINOMETHYL-2-THIOURIDYLATE -METHYLTRANSFERASE"/>
    <property type="match status" value="1"/>
</dbReference>
<dbReference type="SUPFAM" id="SSF52402">
    <property type="entry name" value="Adenine nucleotide alpha hydrolases-like"/>
    <property type="match status" value="1"/>
</dbReference>
<comment type="catalytic activity">
    <reaction evidence="8 9">
        <text>S-sulfanyl-L-cysteinyl-[protein] + uridine(34) in tRNA + AH2 + ATP = 2-thiouridine(34) in tRNA + L-cysteinyl-[protein] + A + AMP + diphosphate + H(+)</text>
        <dbReference type="Rhea" id="RHEA:47032"/>
        <dbReference type="Rhea" id="RHEA-COMP:10131"/>
        <dbReference type="Rhea" id="RHEA-COMP:11726"/>
        <dbReference type="Rhea" id="RHEA-COMP:11727"/>
        <dbReference type="Rhea" id="RHEA-COMP:11728"/>
        <dbReference type="ChEBI" id="CHEBI:13193"/>
        <dbReference type="ChEBI" id="CHEBI:15378"/>
        <dbReference type="ChEBI" id="CHEBI:17499"/>
        <dbReference type="ChEBI" id="CHEBI:29950"/>
        <dbReference type="ChEBI" id="CHEBI:30616"/>
        <dbReference type="ChEBI" id="CHEBI:33019"/>
        <dbReference type="ChEBI" id="CHEBI:61963"/>
        <dbReference type="ChEBI" id="CHEBI:65315"/>
        <dbReference type="ChEBI" id="CHEBI:87170"/>
        <dbReference type="ChEBI" id="CHEBI:456215"/>
        <dbReference type="EC" id="2.8.1.13"/>
    </reaction>
</comment>
<comment type="caution">
    <text evidence="9">Lacks conserved residue(s) required for the propagation of feature annotation.</text>
</comment>
<keyword evidence="7" id="KW-1015">Disulfide bond</keyword>
<evidence type="ECO:0000256" key="6">
    <source>
        <dbReference type="ARBA" id="ARBA00022884"/>
    </source>
</evidence>
<sequence length="365" mass="41038">MTRIWNKDRQTNAPLKRKVFVGLSGGVDSAVSAALLKQRGFDVTGVFIKVWQPDFLPCSWRDERRDAMKVAIALNIPFLFFDFEQEYKRGVVDKMITEYKIGRTPNPDVLCNKEVKFGAFWKKAKEMGADFVATGHYARIEKGQLKEGKDKEKDQSYFLWTLTPSDLHHTLFPVGHLEKGEVRKLARKYNLPVSEKKDSQGICFIGDVSMDEFLSHFISTKPGDVLDTRGAIIGSHKGAPLYTIGERHGFEITEKQPDDGAFYILSKNMEANTLTVSNKEPEIISLSPTKITVKNINWITEPSGPSLWAKVRYRGEKMPAILSLVGSRLAVEFREPVRGLSLGQSIVFYDGDVCLGGGVMNKIIK</sequence>
<comment type="similarity">
    <text evidence="9">Belongs to the MnmA/TRMU family.</text>
</comment>
<dbReference type="InterPro" id="IPR046885">
    <property type="entry name" value="MnmA-like_C"/>
</dbReference>
<organism evidence="12 13">
    <name type="scientific">Candidatus Zambryskibacteria bacterium RIFCSPHIGHO2_01_FULL_46_30</name>
    <dbReference type="NCBI Taxonomy" id="1802739"/>
    <lineage>
        <taxon>Bacteria</taxon>
        <taxon>Candidatus Zambryskiibacteriota</taxon>
    </lineage>
</organism>
<dbReference type="Proteomes" id="UP000177746">
    <property type="component" value="Unassembled WGS sequence"/>
</dbReference>